<dbReference type="InterPro" id="IPR012337">
    <property type="entry name" value="RNaseH-like_sf"/>
</dbReference>
<comment type="caution">
    <text evidence="7">The sequence shown here is derived from an EMBL/GenBank/DDBJ whole genome shotgun (WGS) entry which is preliminary data.</text>
</comment>
<gene>
    <name evidence="7" type="ORF">PR001_g26427</name>
    <name evidence="8" type="ORF">PR003_g28070</name>
</gene>
<evidence type="ECO:0000256" key="3">
    <source>
        <dbReference type="ARBA" id="ARBA00022771"/>
    </source>
</evidence>
<dbReference type="GO" id="GO:0046983">
    <property type="term" value="F:protein dimerization activity"/>
    <property type="evidence" value="ECO:0007669"/>
    <property type="project" value="InterPro"/>
</dbReference>
<dbReference type="Proteomes" id="UP000429607">
    <property type="component" value="Unassembled WGS sequence"/>
</dbReference>
<evidence type="ECO:0000313" key="9">
    <source>
        <dbReference type="Proteomes" id="UP000429607"/>
    </source>
</evidence>
<feature type="domain" description="HAT C-terminal dimerisation" evidence="6">
    <location>
        <begin position="313"/>
        <end position="379"/>
    </location>
</feature>
<dbReference type="InterPro" id="IPR052035">
    <property type="entry name" value="ZnF_BED_domain_contain"/>
</dbReference>
<comment type="subcellular location">
    <subcellularLocation>
        <location evidence="1">Nucleus</location>
    </subcellularLocation>
</comment>
<evidence type="ECO:0000256" key="4">
    <source>
        <dbReference type="ARBA" id="ARBA00022833"/>
    </source>
</evidence>
<keyword evidence="2" id="KW-0479">Metal-binding</keyword>
<keyword evidence="3" id="KW-0863">Zinc-finger</keyword>
<evidence type="ECO:0000313" key="7">
    <source>
        <dbReference type="EMBL" id="KAE8973053.1"/>
    </source>
</evidence>
<keyword evidence="5" id="KW-0539">Nucleus</keyword>
<evidence type="ECO:0000256" key="2">
    <source>
        <dbReference type="ARBA" id="ARBA00022723"/>
    </source>
</evidence>
<dbReference type="AlphaFoldDB" id="A0A6A3HYN8"/>
<evidence type="ECO:0000256" key="1">
    <source>
        <dbReference type="ARBA" id="ARBA00004123"/>
    </source>
</evidence>
<dbReference type="Proteomes" id="UP000434957">
    <property type="component" value="Unassembled WGS sequence"/>
</dbReference>
<keyword evidence="10" id="KW-1185">Reference proteome</keyword>
<dbReference type="GO" id="GO:0008270">
    <property type="term" value="F:zinc ion binding"/>
    <property type="evidence" value="ECO:0007669"/>
    <property type="project" value="UniProtKB-KW"/>
</dbReference>
<dbReference type="EMBL" id="QXFT01004135">
    <property type="protein sequence ID" value="KAE9280034.1"/>
    <property type="molecule type" value="Genomic_DNA"/>
</dbReference>
<evidence type="ECO:0000256" key="5">
    <source>
        <dbReference type="ARBA" id="ARBA00023242"/>
    </source>
</evidence>
<evidence type="ECO:0000259" key="6">
    <source>
        <dbReference type="Pfam" id="PF05699"/>
    </source>
</evidence>
<dbReference type="EMBL" id="QXFV01003901">
    <property type="protein sequence ID" value="KAE8973053.1"/>
    <property type="molecule type" value="Genomic_DNA"/>
</dbReference>
<name>A0A6A3HYN8_9STRA</name>
<evidence type="ECO:0000313" key="8">
    <source>
        <dbReference type="EMBL" id="KAE9280034.1"/>
    </source>
</evidence>
<keyword evidence="4" id="KW-0862">Zinc</keyword>
<dbReference type="SUPFAM" id="SSF53098">
    <property type="entry name" value="Ribonuclease H-like"/>
    <property type="match status" value="1"/>
</dbReference>
<dbReference type="GO" id="GO:0005634">
    <property type="term" value="C:nucleus"/>
    <property type="evidence" value="ECO:0007669"/>
    <property type="project" value="UniProtKB-SubCell"/>
</dbReference>
<dbReference type="PANTHER" id="PTHR46481:SF10">
    <property type="entry name" value="ZINC FINGER BED DOMAIN-CONTAINING PROTEIN 39"/>
    <property type="match status" value="1"/>
</dbReference>
<sequence>MTDNASNMVNAWAHLKAKLPIFAGGCAAHTINLLIQDVFKLSFFTAIRKEAVAITKFVRDHHALLDEFRNLQSTVIQAHDDLLDQFRSLHQATTLPSTDRRRALVLPIQTRWYTLHACLRSVMTNMVVIKKLFDASDNAELLSRYQVTASNRAPLDKVIAIIDDPDFWVRLEHAVKLIDPIVEVLRELESDKCATSRVYSLFRRLRTHSIYETSNRVIPTGLLTSIKTHIESRWKFVKTDAIKIAFLLDPSTDTSDFMENDMNESVAAAVAFAERAHLLGSTSSTAFTAALYAFGALKKGWSVQEKAQYAAAAPSHWWEDNSQFFEKTHPKVYDLAKLVFAVPTSSAASERAWSIFDFIHSKKRNRLTKDKVEKLAYIYINLAATTSTWIDVARVREYPESVTGPETEMVAEQV</sequence>
<reference evidence="7 9" key="1">
    <citation type="submission" date="2018-09" db="EMBL/GenBank/DDBJ databases">
        <title>Genomic investigation of the strawberry pathogen Phytophthora fragariae indicates pathogenicity is determined by transcriptional variation in three key races.</title>
        <authorList>
            <person name="Adams T.M."/>
            <person name="Armitage A.D."/>
            <person name="Sobczyk M.K."/>
            <person name="Bates H.J."/>
            <person name="Dunwell J.M."/>
            <person name="Nellist C.F."/>
            <person name="Harrison R.J."/>
        </authorList>
    </citation>
    <scope>NUCLEOTIDE SEQUENCE [LARGE SCALE GENOMIC DNA]</scope>
    <source>
        <strain evidence="7 9">SCRP249</strain>
        <strain evidence="8 10">SCRP333</strain>
    </source>
</reference>
<organism evidence="7 9">
    <name type="scientific">Phytophthora rubi</name>
    <dbReference type="NCBI Taxonomy" id="129364"/>
    <lineage>
        <taxon>Eukaryota</taxon>
        <taxon>Sar</taxon>
        <taxon>Stramenopiles</taxon>
        <taxon>Oomycota</taxon>
        <taxon>Peronosporomycetes</taxon>
        <taxon>Peronosporales</taxon>
        <taxon>Peronosporaceae</taxon>
        <taxon>Phytophthora</taxon>
    </lineage>
</organism>
<proteinExistence type="predicted"/>
<dbReference type="PANTHER" id="PTHR46481">
    <property type="entry name" value="ZINC FINGER BED DOMAIN-CONTAINING PROTEIN 4"/>
    <property type="match status" value="1"/>
</dbReference>
<dbReference type="Pfam" id="PF05699">
    <property type="entry name" value="Dimer_Tnp_hAT"/>
    <property type="match status" value="1"/>
</dbReference>
<accession>A0A6A3HYN8</accession>
<evidence type="ECO:0000313" key="10">
    <source>
        <dbReference type="Proteomes" id="UP000434957"/>
    </source>
</evidence>
<dbReference type="InterPro" id="IPR008906">
    <property type="entry name" value="HATC_C_dom"/>
</dbReference>
<protein>
    <recommendedName>
        <fullName evidence="6">HAT C-terminal dimerisation domain-containing protein</fullName>
    </recommendedName>
</protein>